<evidence type="ECO:0000256" key="3">
    <source>
        <dbReference type="ARBA" id="ARBA00022776"/>
    </source>
</evidence>
<dbReference type="GO" id="GO:0051301">
    <property type="term" value="P:cell division"/>
    <property type="evidence" value="ECO:0007669"/>
    <property type="project" value="UniProtKB-KW"/>
</dbReference>
<dbReference type="PROSITE" id="PS51284">
    <property type="entry name" value="DOC"/>
    <property type="match status" value="1"/>
</dbReference>
<evidence type="ECO:0000313" key="8">
    <source>
        <dbReference type="EMBL" id="KAJ1967800.1"/>
    </source>
</evidence>
<keyword evidence="4 6" id="KW-0833">Ubl conjugation pathway</keyword>
<proteinExistence type="inferred from homology"/>
<dbReference type="Gene3D" id="2.60.120.260">
    <property type="entry name" value="Galactose-binding domain-like"/>
    <property type="match status" value="1"/>
</dbReference>
<dbReference type="Pfam" id="PF03256">
    <property type="entry name" value="ANAPC10"/>
    <property type="match status" value="1"/>
</dbReference>
<evidence type="ECO:0000256" key="4">
    <source>
        <dbReference type="ARBA" id="ARBA00022786"/>
    </source>
</evidence>
<dbReference type="InterPro" id="IPR008979">
    <property type="entry name" value="Galactose-bd-like_sf"/>
</dbReference>
<dbReference type="InterPro" id="IPR004939">
    <property type="entry name" value="APC_su10/DOC_dom"/>
</dbReference>
<dbReference type="PANTHER" id="PTHR12936">
    <property type="entry name" value="ANAPHASE-PROMOTING COMPLEX 10"/>
    <property type="match status" value="1"/>
</dbReference>
<evidence type="ECO:0000313" key="9">
    <source>
        <dbReference type="Proteomes" id="UP001150925"/>
    </source>
</evidence>
<dbReference type="GO" id="GO:0005680">
    <property type="term" value="C:anaphase-promoting complex"/>
    <property type="evidence" value="ECO:0007669"/>
    <property type="project" value="InterPro"/>
</dbReference>
<comment type="caution">
    <text evidence="8">The sequence shown here is derived from an EMBL/GenBank/DDBJ whole genome shotgun (WGS) entry which is preliminary data.</text>
</comment>
<organism evidence="8 9">
    <name type="scientific">Dispira parvispora</name>
    <dbReference type="NCBI Taxonomy" id="1520584"/>
    <lineage>
        <taxon>Eukaryota</taxon>
        <taxon>Fungi</taxon>
        <taxon>Fungi incertae sedis</taxon>
        <taxon>Zoopagomycota</taxon>
        <taxon>Kickxellomycotina</taxon>
        <taxon>Dimargaritomycetes</taxon>
        <taxon>Dimargaritales</taxon>
        <taxon>Dimargaritaceae</taxon>
        <taxon>Dispira</taxon>
    </lineage>
</organism>
<dbReference type="PANTHER" id="PTHR12936:SF0">
    <property type="entry name" value="ANAPHASE-PROMOTING COMPLEX SUBUNIT 10"/>
    <property type="match status" value="1"/>
</dbReference>
<dbReference type="CDD" id="cd08366">
    <property type="entry name" value="APC10"/>
    <property type="match status" value="1"/>
</dbReference>
<accession>A0A9W8ARY4</accession>
<keyword evidence="5 6" id="KW-0131">Cell cycle</keyword>
<feature type="domain" description="DOC" evidence="7">
    <location>
        <begin position="1"/>
        <end position="172"/>
    </location>
</feature>
<comment type="similarity">
    <text evidence="1 6">Belongs to the APC10 family.</text>
</comment>
<protein>
    <recommendedName>
        <fullName evidence="6">Anaphase-promoting complex subunit 10</fullName>
    </recommendedName>
</protein>
<dbReference type="InterPro" id="IPR016901">
    <property type="entry name" value="APC10/Doc1"/>
</dbReference>
<reference evidence="8" key="1">
    <citation type="submission" date="2022-07" db="EMBL/GenBank/DDBJ databases">
        <title>Phylogenomic reconstructions and comparative analyses of Kickxellomycotina fungi.</title>
        <authorList>
            <person name="Reynolds N.K."/>
            <person name="Stajich J.E."/>
            <person name="Barry K."/>
            <person name="Grigoriev I.V."/>
            <person name="Crous P."/>
            <person name="Smith M.E."/>
        </authorList>
    </citation>
    <scope>NUCLEOTIDE SEQUENCE</scope>
    <source>
        <strain evidence="8">RSA 1196</strain>
    </source>
</reference>
<evidence type="ECO:0000256" key="6">
    <source>
        <dbReference type="PIRNR" id="PIRNR028841"/>
    </source>
</evidence>
<gene>
    <name evidence="8" type="ORF">IWQ62_001632</name>
</gene>
<dbReference type="OrthoDB" id="24948at2759"/>
<dbReference type="SMART" id="SM01337">
    <property type="entry name" value="APC10"/>
    <property type="match status" value="1"/>
</dbReference>
<dbReference type="EMBL" id="JANBPY010000280">
    <property type="protein sequence ID" value="KAJ1967800.1"/>
    <property type="molecule type" value="Genomic_DNA"/>
</dbReference>
<name>A0A9W8ARY4_9FUNG</name>
<dbReference type="SUPFAM" id="SSF49785">
    <property type="entry name" value="Galactose-binding domain-like"/>
    <property type="match status" value="1"/>
</dbReference>
<evidence type="ECO:0000256" key="5">
    <source>
        <dbReference type="ARBA" id="ARBA00023306"/>
    </source>
</evidence>
<dbReference type="GO" id="GO:0031145">
    <property type="term" value="P:anaphase-promoting complex-dependent catabolic process"/>
    <property type="evidence" value="ECO:0007669"/>
    <property type="project" value="InterPro"/>
</dbReference>
<evidence type="ECO:0000256" key="2">
    <source>
        <dbReference type="ARBA" id="ARBA00022618"/>
    </source>
</evidence>
<evidence type="ECO:0000259" key="7">
    <source>
        <dbReference type="PROSITE" id="PS51284"/>
    </source>
</evidence>
<keyword evidence="2 6" id="KW-0132">Cell division</keyword>
<dbReference type="PIRSF" id="PIRSF028841">
    <property type="entry name" value="APC10_sub"/>
    <property type="match status" value="1"/>
</dbReference>
<dbReference type="Proteomes" id="UP001150925">
    <property type="component" value="Unassembled WGS sequence"/>
</dbReference>
<evidence type="ECO:0000256" key="1">
    <source>
        <dbReference type="ARBA" id="ARBA00006762"/>
    </source>
</evidence>
<keyword evidence="9" id="KW-1185">Reference proteome</keyword>
<dbReference type="GO" id="GO:0070979">
    <property type="term" value="P:protein K11-linked ubiquitination"/>
    <property type="evidence" value="ECO:0007669"/>
    <property type="project" value="TreeGrafter"/>
</dbReference>
<dbReference type="AlphaFoldDB" id="A0A9W8ARY4"/>
<keyword evidence="3 6" id="KW-0498">Mitosis</keyword>
<comment type="function">
    <text evidence="6">Component of the anaphase promoting complex/cyclosome (APC/C), a cell cycle-regulated E3 ubiquitin-protein ligase complex that controls progression through mitosis and the G1 phase of the cell cycle.</text>
</comment>
<sequence>MPEPPTLNQCVEVGDNAQWVLSSARMDSGVTQLRDSNFETYWQSDGVQPHTITLYFSTVTELKWLALYLDYEHDESYTPQRVTVHAGTTLASLNLVTRQEFSEPQGWVYLDLADATRHPIRAFILQLTIHSNFHYGKDCHIRQMKVYSPRKVLFLDKMPYTSLQFNMGSHIR</sequence>